<reference evidence="4" key="1">
    <citation type="journal article" date="2020" name="Stud. Mycol.">
        <title>101 Dothideomycetes genomes: a test case for predicting lifestyles and emergence of pathogens.</title>
        <authorList>
            <person name="Haridas S."/>
            <person name="Albert R."/>
            <person name="Binder M."/>
            <person name="Bloem J."/>
            <person name="Labutti K."/>
            <person name="Salamov A."/>
            <person name="Andreopoulos B."/>
            <person name="Baker S."/>
            <person name="Barry K."/>
            <person name="Bills G."/>
            <person name="Bluhm B."/>
            <person name="Cannon C."/>
            <person name="Castanera R."/>
            <person name="Culley D."/>
            <person name="Daum C."/>
            <person name="Ezra D."/>
            <person name="Gonzalez J."/>
            <person name="Henrissat B."/>
            <person name="Kuo A."/>
            <person name="Liang C."/>
            <person name="Lipzen A."/>
            <person name="Lutzoni F."/>
            <person name="Magnuson J."/>
            <person name="Mondo S."/>
            <person name="Nolan M."/>
            <person name="Ohm R."/>
            <person name="Pangilinan J."/>
            <person name="Park H.-J."/>
            <person name="Ramirez L."/>
            <person name="Alfaro M."/>
            <person name="Sun H."/>
            <person name="Tritt A."/>
            <person name="Yoshinaga Y."/>
            <person name="Zwiers L.-H."/>
            <person name="Turgeon B."/>
            <person name="Goodwin S."/>
            <person name="Spatafora J."/>
            <person name="Crous P."/>
            <person name="Grigoriev I."/>
        </authorList>
    </citation>
    <scope>NUCLEOTIDE SEQUENCE</scope>
    <source>
        <strain evidence="4">Tuck. ex Michener</strain>
    </source>
</reference>
<dbReference type="GO" id="GO:0000981">
    <property type="term" value="F:DNA-binding transcription factor activity, RNA polymerase II-specific"/>
    <property type="evidence" value="ECO:0007669"/>
    <property type="project" value="InterPro"/>
</dbReference>
<dbReference type="InterPro" id="IPR001138">
    <property type="entry name" value="Zn2Cys6_DnaBD"/>
</dbReference>
<dbReference type="SUPFAM" id="SSF57701">
    <property type="entry name" value="Zn2/Cys6 DNA-binding domain"/>
    <property type="match status" value="1"/>
</dbReference>
<dbReference type="Gene3D" id="4.10.240.10">
    <property type="entry name" value="Zn(2)-C6 fungal-type DNA-binding domain"/>
    <property type="match status" value="1"/>
</dbReference>
<feature type="domain" description="Zn(2)-C6 fungal-type" evidence="3">
    <location>
        <begin position="16"/>
        <end position="49"/>
    </location>
</feature>
<evidence type="ECO:0000256" key="2">
    <source>
        <dbReference type="SAM" id="MobiDB-lite"/>
    </source>
</evidence>
<dbReference type="EMBL" id="ML991772">
    <property type="protein sequence ID" value="KAF2239708.1"/>
    <property type="molecule type" value="Genomic_DNA"/>
</dbReference>
<dbReference type="OrthoDB" id="3783430at2759"/>
<keyword evidence="5" id="KW-1185">Reference proteome</keyword>
<dbReference type="InterPro" id="IPR036864">
    <property type="entry name" value="Zn2-C6_fun-type_DNA-bd_sf"/>
</dbReference>
<evidence type="ECO:0000313" key="4">
    <source>
        <dbReference type="EMBL" id="KAF2239708.1"/>
    </source>
</evidence>
<evidence type="ECO:0000256" key="1">
    <source>
        <dbReference type="ARBA" id="ARBA00023242"/>
    </source>
</evidence>
<name>A0A6A6HPJ0_VIRVR</name>
<dbReference type="Proteomes" id="UP000800092">
    <property type="component" value="Unassembled WGS sequence"/>
</dbReference>
<dbReference type="AlphaFoldDB" id="A0A6A6HPJ0"/>
<keyword evidence="1" id="KW-0539">Nucleus</keyword>
<protein>
    <recommendedName>
        <fullName evidence="3">Zn(2)-C6 fungal-type domain-containing protein</fullName>
    </recommendedName>
</protein>
<feature type="region of interest" description="Disordered" evidence="2">
    <location>
        <begin position="40"/>
        <end position="82"/>
    </location>
</feature>
<dbReference type="CDD" id="cd00067">
    <property type="entry name" value="GAL4"/>
    <property type="match status" value="1"/>
</dbReference>
<dbReference type="PROSITE" id="PS50048">
    <property type="entry name" value="ZN2_CY6_FUNGAL_2"/>
    <property type="match status" value="1"/>
</dbReference>
<organism evidence="4 5">
    <name type="scientific">Viridothelium virens</name>
    <name type="common">Speckled blister lichen</name>
    <name type="synonym">Trypethelium virens</name>
    <dbReference type="NCBI Taxonomy" id="1048519"/>
    <lineage>
        <taxon>Eukaryota</taxon>
        <taxon>Fungi</taxon>
        <taxon>Dikarya</taxon>
        <taxon>Ascomycota</taxon>
        <taxon>Pezizomycotina</taxon>
        <taxon>Dothideomycetes</taxon>
        <taxon>Dothideomycetes incertae sedis</taxon>
        <taxon>Trypetheliales</taxon>
        <taxon>Trypetheliaceae</taxon>
        <taxon>Viridothelium</taxon>
    </lineage>
</organism>
<gene>
    <name evidence="4" type="ORF">EV356DRAFT_528280</name>
</gene>
<proteinExistence type="predicted"/>
<evidence type="ECO:0000313" key="5">
    <source>
        <dbReference type="Proteomes" id="UP000800092"/>
    </source>
</evidence>
<evidence type="ECO:0000259" key="3">
    <source>
        <dbReference type="PROSITE" id="PS50048"/>
    </source>
</evidence>
<sequence length="455" mass="51320">MAKVEGEPRRLATVLRCTRCRADKQKCVPEGRQWPQKCNRCTKSGHDCSPGRPSRRGQQQSFRQPEPWNEGTAAGESNTESEYLSVRRDSIISQEATYSQLNEGVSLQVPSLGPSEASAYMVNQRQCIELQLTSENAGSGSWQQSSDSFACASDWQAINVSQLIDEHDAAQGWRIGEEYEMNIPQRAFDDAHIPQGRALASILGNSTGQATQIIPPGTTIHPQMPSSLILIEPSNHRVQNKMIYWMDKRMEQLWGNYKTFANTKKVSELFSWTVSEFFSISCRQMAWDYAVVWEALYACGAADALMNERLPRDLHREYEDAYNIHDFRARNLIMNAIDEVNEKLARRARPDVLPLYYAAFLLHASGACTRGGFDLTAALSAFNELDKYTASFPLRIKVIRLSDNDWTVRMLLANRPEDAGMKIHRSSCILGKARLKYDGTEEPPQSLSAGTKEMF</sequence>
<dbReference type="GO" id="GO:0008270">
    <property type="term" value="F:zinc ion binding"/>
    <property type="evidence" value="ECO:0007669"/>
    <property type="project" value="InterPro"/>
</dbReference>
<accession>A0A6A6HPJ0</accession>